<accession>A0ABR2K7T6</accession>
<comment type="caution">
    <text evidence="1">The sequence shown here is derived from an EMBL/GenBank/DDBJ whole genome shotgun (WGS) entry which is preliminary data.</text>
</comment>
<evidence type="ECO:0000313" key="1">
    <source>
        <dbReference type="EMBL" id="KAK8887197.1"/>
    </source>
</evidence>
<dbReference type="EMBL" id="JAPFFF010000006">
    <property type="protein sequence ID" value="KAK8887197.1"/>
    <property type="molecule type" value="Genomic_DNA"/>
</dbReference>
<proteinExistence type="predicted"/>
<sequence length="606" mass="69036">MRRQQDVSEANNLKELLNSSIDPGDESFWENLKHCVLTSKEITSLNRRSILNLKLIFAEVPNNLNSISTISHLLKLLKPSLKSDIGGEIGTTINTIFLQKENLNVTDISAFLSSTSYICSGNFNLKRAILDEIIEQFSEYLGLDKLKDCSPIVLSSLFELMITLISQCPENRTLLSQYLNEPQLSKCLNIIKGCNDSLAQMLVAEWLWRSINCLPTKPNIKKIFGPLSESFNKISMGNFRESLHDFIMQINQKFNLSITHIEFDDIRYNCIELDIKGWIDLNPNSIALWLINQSSRDGSQNTNLPDVVVLRSSMIYNCKATQKQISFNTKERLQTFNSISRERPCKFEFSLSKKIDKAKMNSFLKLAQKKNKKVLEAERKEVTGKSKNIKAVEKSNASAIKVDTKVNFADKKRIYAKNVKSNSKQRSLIVGNGSDSDDEMIFEMKQAVDSELNNDDYIFGKTTQEKDNNMNKIEEMLNDFQKTSIESINQTEESAKIEINGIVAKLEDNMRMLHQLAQQHKELTDITTKESLAIGESVANLETDFRVKNDEMIQKRNSISLQINNEIDSEKTKFVQETNIAFENNAIVGLTTHLSNLREIMCEAPF</sequence>
<reference evidence="1 2" key="1">
    <citation type="submission" date="2024-04" db="EMBL/GenBank/DDBJ databases">
        <title>Tritrichomonas musculus Genome.</title>
        <authorList>
            <person name="Alves-Ferreira E."/>
            <person name="Grigg M."/>
            <person name="Lorenzi H."/>
            <person name="Galac M."/>
        </authorList>
    </citation>
    <scope>NUCLEOTIDE SEQUENCE [LARGE SCALE GENOMIC DNA]</scope>
    <source>
        <strain evidence="1 2">EAF2021</strain>
    </source>
</reference>
<dbReference type="Proteomes" id="UP001470230">
    <property type="component" value="Unassembled WGS sequence"/>
</dbReference>
<protein>
    <submittedName>
        <fullName evidence="1">Uncharacterized protein</fullName>
    </submittedName>
</protein>
<organism evidence="1 2">
    <name type="scientific">Tritrichomonas musculus</name>
    <dbReference type="NCBI Taxonomy" id="1915356"/>
    <lineage>
        <taxon>Eukaryota</taxon>
        <taxon>Metamonada</taxon>
        <taxon>Parabasalia</taxon>
        <taxon>Tritrichomonadida</taxon>
        <taxon>Tritrichomonadidae</taxon>
        <taxon>Tritrichomonas</taxon>
    </lineage>
</organism>
<name>A0ABR2K7T6_9EUKA</name>
<gene>
    <name evidence="1" type="ORF">M9Y10_038235</name>
</gene>
<evidence type="ECO:0000313" key="2">
    <source>
        <dbReference type="Proteomes" id="UP001470230"/>
    </source>
</evidence>
<keyword evidence="2" id="KW-1185">Reference proteome</keyword>